<evidence type="ECO:0000256" key="2">
    <source>
        <dbReference type="ARBA" id="ARBA00022801"/>
    </source>
</evidence>
<dbReference type="EMBL" id="NUWN01000035">
    <property type="protein sequence ID" value="PFK43243.1"/>
    <property type="molecule type" value="Genomic_DNA"/>
</dbReference>
<evidence type="ECO:0000256" key="1">
    <source>
        <dbReference type="ARBA" id="ARBA00010088"/>
    </source>
</evidence>
<dbReference type="Proteomes" id="UP000242656">
    <property type="component" value="Unassembled WGS sequence"/>
</dbReference>
<keyword evidence="4" id="KW-0645">Protease</keyword>
<sequence length="240" mass="27261">MEELFIEAGGCHLWTAKQGQGIPVLLISGGPGCSDYLEPVASLIDDICEVIRFDPRGCGHSESDDTGYGVKECIEDMERIREHYKIEKWIVMGHSWGADLALAYAILQPNSLLGFVSISGTGIQNDRDWKRAYEEGVKGKREACPNSVYSYNKEVHRSLINSWREYIKQPHILKGISKIEVPTLFVYGQRDIRPSWPILQIASLINGAKAIEIEGAEHYIWMQNESRLREELRKYVSKSF</sequence>
<protein>
    <submittedName>
        <fullName evidence="4">Prolyl aminopeptidase</fullName>
    </submittedName>
</protein>
<dbReference type="GO" id="GO:0006508">
    <property type="term" value="P:proteolysis"/>
    <property type="evidence" value="ECO:0007669"/>
    <property type="project" value="InterPro"/>
</dbReference>
<comment type="caution">
    <text evidence="4">The sequence shown here is derived from an EMBL/GenBank/DDBJ whole genome shotgun (WGS) entry which is preliminary data.</text>
</comment>
<dbReference type="GO" id="GO:0004177">
    <property type="term" value="F:aminopeptidase activity"/>
    <property type="evidence" value="ECO:0007669"/>
    <property type="project" value="UniProtKB-KW"/>
</dbReference>
<keyword evidence="2" id="KW-0378">Hydrolase</keyword>
<dbReference type="RefSeq" id="WP_098490747.1">
    <property type="nucleotide sequence ID" value="NZ_NUWN01000035.1"/>
</dbReference>
<dbReference type="AlphaFoldDB" id="A0A2B0MMC9"/>
<evidence type="ECO:0000259" key="3">
    <source>
        <dbReference type="Pfam" id="PF00561"/>
    </source>
</evidence>
<evidence type="ECO:0000313" key="4">
    <source>
        <dbReference type="EMBL" id="PFK43243.1"/>
    </source>
</evidence>
<dbReference type="InterPro" id="IPR029058">
    <property type="entry name" value="AB_hydrolase_fold"/>
</dbReference>
<name>A0A2B0MMC9_BACCE</name>
<dbReference type="SUPFAM" id="SSF53474">
    <property type="entry name" value="alpha/beta-Hydrolases"/>
    <property type="match status" value="1"/>
</dbReference>
<dbReference type="Pfam" id="PF00561">
    <property type="entry name" value="Abhydrolase_1"/>
    <property type="match status" value="1"/>
</dbReference>
<dbReference type="InterPro" id="IPR050471">
    <property type="entry name" value="AB_hydrolase"/>
</dbReference>
<keyword evidence="4" id="KW-0031">Aminopeptidase</keyword>
<reference evidence="4 5" key="1">
    <citation type="submission" date="2017-09" db="EMBL/GenBank/DDBJ databases">
        <title>Large-scale bioinformatics analysis of Bacillus genomes uncovers conserved roles of natural products in bacterial physiology.</title>
        <authorList>
            <consortium name="Agbiome Team Llc"/>
            <person name="Bleich R.M."/>
            <person name="Grubbs K.J."/>
            <person name="Santa Maria K.C."/>
            <person name="Allen S.E."/>
            <person name="Farag S."/>
            <person name="Shank E.A."/>
            <person name="Bowers A."/>
        </authorList>
    </citation>
    <scope>NUCLEOTIDE SEQUENCE [LARGE SCALE GENOMIC DNA]</scope>
    <source>
        <strain evidence="4 5">AFS083043</strain>
    </source>
</reference>
<evidence type="ECO:0000313" key="5">
    <source>
        <dbReference type="Proteomes" id="UP000242656"/>
    </source>
</evidence>
<dbReference type="PANTHER" id="PTHR43433">
    <property type="entry name" value="HYDROLASE, ALPHA/BETA FOLD FAMILY PROTEIN"/>
    <property type="match status" value="1"/>
</dbReference>
<accession>A0A2B0MMC9</accession>
<proteinExistence type="inferred from homology"/>
<organism evidence="4 5">
    <name type="scientific">Bacillus cereus</name>
    <dbReference type="NCBI Taxonomy" id="1396"/>
    <lineage>
        <taxon>Bacteria</taxon>
        <taxon>Bacillati</taxon>
        <taxon>Bacillota</taxon>
        <taxon>Bacilli</taxon>
        <taxon>Bacillales</taxon>
        <taxon>Bacillaceae</taxon>
        <taxon>Bacillus</taxon>
        <taxon>Bacillus cereus group</taxon>
    </lineage>
</organism>
<dbReference type="PRINTS" id="PR00793">
    <property type="entry name" value="PROAMNOPTASE"/>
</dbReference>
<dbReference type="PANTHER" id="PTHR43433:SF5">
    <property type="entry name" value="AB HYDROLASE-1 DOMAIN-CONTAINING PROTEIN"/>
    <property type="match status" value="1"/>
</dbReference>
<feature type="domain" description="AB hydrolase-1" evidence="3">
    <location>
        <begin position="23"/>
        <end position="137"/>
    </location>
</feature>
<gene>
    <name evidence="4" type="ORF">COI93_10525</name>
</gene>
<dbReference type="InterPro" id="IPR002410">
    <property type="entry name" value="Peptidase_S33"/>
</dbReference>
<dbReference type="InterPro" id="IPR000073">
    <property type="entry name" value="AB_hydrolase_1"/>
</dbReference>
<dbReference type="Gene3D" id="3.40.50.1820">
    <property type="entry name" value="alpha/beta hydrolase"/>
    <property type="match status" value="1"/>
</dbReference>
<comment type="similarity">
    <text evidence="1">Belongs to the peptidase S33 family.</text>
</comment>